<dbReference type="EMBL" id="JAPQKO010000007">
    <property type="protein sequence ID" value="KAJ5152455.1"/>
    <property type="molecule type" value="Genomic_DNA"/>
</dbReference>
<evidence type="ECO:0000313" key="2">
    <source>
        <dbReference type="EMBL" id="KAJ5150369.1"/>
    </source>
</evidence>
<reference evidence="2" key="2">
    <citation type="journal article" date="2023" name="IMA Fungus">
        <title>Comparative genomic study of the Penicillium genus elucidates a diverse pangenome and 15 lateral gene transfer events.</title>
        <authorList>
            <person name="Petersen C."/>
            <person name="Sorensen T."/>
            <person name="Nielsen M.R."/>
            <person name="Sondergaard T.E."/>
            <person name="Sorensen J.L."/>
            <person name="Fitzpatrick D.A."/>
            <person name="Frisvad J.C."/>
            <person name="Nielsen K.L."/>
        </authorList>
    </citation>
    <scope>NUCLEOTIDE SEQUENCE</scope>
    <source>
        <strain evidence="2">IBT 21917</strain>
    </source>
</reference>
<organism evidence="2 4">
    <name type="scientific">Penicillium capsulatum</name>
    <dbReference type="NCBI Taxonomy" id="69766"/>
    <lineage>
        <taxon>Eukaryota</taxon>
        <taxon>Fungi</taxon>
        <taxon>Dikarya</taxon>
        <taxon>Ascomycota</taxon>
        <taxon>Pezizomycotina</taxon>
        <taxon>Eurotiomycetes</taxon>
        <taxon>Eurotiomycetidae</taxon>
        <taxon>Eurotiales</taxon>
        <taxon>Aspergillaceae</taxon>
        <taxon>Penicillium</taxon>
    </lineage>
</organism>
<sequence length="191" mass="21779">MALESDQSQTAQEDGRVFNPVENLISSLRQHTWWELIQHGIDMVARFFRTCSLQGYSRLDEADPEVQDSIPRGNLAALLPVLVDSPVASPQIWPDQEPPRLDEEAIAMLTSWTQALAGIEQMVHTVLVHMEKRLARQIHYVDDSSIMWDPSGDHPHDSELPREHPKWTRPITRGAPGRIHIEDEAEPQKPF</sequence>
<reference evidence="2" key="1">
    <citation type="submission" date="2022-11" db="EMBL/GenBank/DDBJ databases">
        <authorList>
            <person name="Petersen C."/>
        </authorList>
    </citation>
    <scope>NUCLEOTIDE SEQUENCE</scope>
    <source>
        <strain evidence="2">IBT 21917</strain>
    </source>
</reference>
<evidence type="ECO:0000313" key="4">
    <source>
        <dbReference type="Proteomes" id="UP001146351"/>
    </source>
</evidence>
<accession>A0A9W9HL05</accession>
<protein>
    <submittedName>
        <fullName evidence="2">Uncharacterized protein</fullName>
    </submittedName>
</protein>
<keyword evidence="4" id="KW-1185">Reference proteome</keyword>
<dbReference type="Proteomes" id="UP001146351">
    <property type="component" value="Unassembled WGS sequence"/>
</dbReference>
<gene>
    <name evidence="3" type="ORF">N7492_009735</name>
    <name evidence="2" type="ORF">N7492_010720</name>
</gene>
<feature type="compositionally biased region" description="Basic and acidic residues" evidence="1">
    <location>
        <begin position="151"/>
        <end position="166"/>
    </location>
</feature>
<proteinExistence type="predicted"/>
<dbReference type="AlphaFoldDB" id="A0A9W9HL05"/>
<dbReference type="EMBL" id="JAPQKO010000009">
    <property type="protein sequence ID" value="KAJ5150369.1"/>
    <property type="molecule type" value="Genomic_DNA"/>
</dbReference>
<comment type="caution">
    <text evidence="2">The sequence shown here is derived from an EMBL/GenBank/DDBJ whole genome shotgun (WGS) entry which is preliminary data.</text>
</comment>
<name>A0A9W9HL05_9EURO</name>
<evidence type="ECO:0000313" key="3">
    <source>
        <dbReference type="EMBL" id="KAJ5152455.1"/>
    </source>
</evidence>
<evidence type="ECO:0000256" key="1">
    <source>
        <dbReference type="SAM" id="MobiDB-lite"/>
    </source>
</evidence>
<feature type="region of interest" description="Disordered" evidence="1">
    <location>
        <begin position="150"/>
        <end position="191"/>
    </location>
</feature>